<dbReference type="EC" id="3.6.1.-" evidence="10"/>
<dbReference type="PROSITE" id="PS50936">
    <property type="entry name" value="ENGC_GTPASE"/>
    <property type="match status" value="1"/>
</dbReference>
<evidence type="ECO:0000259" key="13">
    <source>
        <dbReference type="PROSITE" id="PS51721"/>
    </source>
</evidence>
<evidence type="ECO:0000256" key="11">
    <source>
        <dbReference type="SAM" id="MobiDB-lite"/>
    </source>
</evidence>
<dbReference type="PANTHER" id="PTHR32120:SF10">
    <property type="entry name" value="SMALL RIBOSOMAL SUBUNIT BIOGENESIS GTPASE RSGA"/>
    <property type="match status" value="1"/>
</dbReference>
<comment type="cofactor">
    <cofactor evidence="10">
        <name>Zn(2+)</name>
        <dbReference type="ChEBI" id="CHEBI:29105"/>
    </cofactor>
    <text evidence="10">Binds 1 zinc ion per subunit.</text>
</comment>
<organism evidence="14 15">
    <name type="scientific">Acidiphilium acidophilum</name>
    <name type="common">Thiobacillus acidophilus</name>
    <dbReference type="NCBI Taxonomy" id="76588"/>
    <lineage>
        <taxon>Bacteria</taxon>
        <taxon>Pseudomonadati</taxon>
        <taxon>Pseudomonadota</taxon>
        <taxon>Alphaproteobacteria</taxon>
        <taxon>Acetobacterales</taxon>
        <taxon>Acidocellaceae</taxon>
        <taxon>Acidiphilium</taxon>
    </lineage>
</organism>
<evidence type="ECO:0000256" key="9">
    <source>
        <dbReference type="ARBA" id="ARBA00023134"/>
    </source>
</evidence>
<feature type="binding site" evidence="10">
    <location>
        <position position="289"/>
    </location>
    <ligand>
        <name>Zn(2+)</name>
        <dbReference type="ChEBI" id="CHEBI:29105"/>
    </ligand>
</feature>
<evidence type="ECO:0000256" key="6">
    <source>
        <dbReference type="ARBA" id="ARBA00022801"/>
    </source>
</evidence>
<dbReference type="Pfam" id="PF03193">
    <property type="entry name" value="RsgA_GTPase"/>
    <property type="match status" value="1"/>
</dbReference>
<sequence length="353" mass="38145">MDDIDHLGWSPALARAFAETAEPGQIAGRIIAHHRGHYELACTGATLRAQCAGRMHHHDAGYGLPVVGDFVIARIEAGAATIDAILPRRTKFARAVGDLTRHDVARGEQIIAANIDYVFIVTGADADFSVRRLERLLGAAFGSGAVPLIVVTKTDLGLAAPMIVQLALEAPGVAVHQVSNRTGEGIPALRALIGPGQTALLVGSSGVGKSSLVNRLLGYERQATSITDDNGRGRHTTTSRDLFLLDGGGMILDTPGIRAITQWQPEGLDDAFTDITVLAAQCRFSDCRHEAEPGCAVREAIEDGRIEARRLADYVKLNREMAYLERRGDKRAEAAVKRQWREQTRANRRRPIS</sequence>
<feature type="domain" description="CP-type G" evidence="13">
    <location>
        <begin position="107"/>
        <end position="260"/>
    </location>
</feature>
<evidence type="ECO:0000256" key="8">
    <source>
        <dbReference type="ARBA" id="ARBA00022884"/>
    </source>
</evidence>
<dbReference type="PROSITE" id="PS51721">
    <property type="entry name" value="G_CP"/>
    <property type="match status" value="1"/>
</dbReference>
<feature type="binding site" evidence="10">
    <location>
        <begin position="152"/>
        <end position="155"/>
    </location>
    <ligand>
        <name>GTP</name>
        <dbReference type="ChEBI" id="CHEBI:37565"/>
    </ligand>
</feature>
<dbReference type="InterPro" id="IPR004881">
    <property type="entry name" value="Ribosome_biogen_GTPase_RsgA"/>
</dbReference>
<dbReference type="Proteomes" id="UP001279553">
    <property type="component" value="Unassembled WGS sequence"/>
</dbReference>
<feature type="binding site" evidence="10">
    <location>
        <position position="282"/>
    </location>
    <ligand>
        <name>Zn(2+)</name>
        <dbReference type="ChEBI" id="CHEBI:29105"/>
    </ligand>
</feature>
<evidence type="ECO:0000256" key="7">
    <source>
        <dbReference type="ARBA" id="ARBA00022833"/>
    </source>
</evidence>
<accession>A0AAW9DUU2</accession>
<gene>
    <name evidence="10 14" type="primary">rsgA</name>
    <name evidence="14" type="ORF">SIL87_15070</name>
</gene>
<feature type="region of interest" description="Disordered" evidence="11">
    <location>
        <begin position="334"/>
        <end position="353"/>
    </location>
</feature>
<feature type="compositionally biased region" description="Basic and acidic residues" evidence="11">
    <location>
        <begin position="334"/>
        <end position="345"/>
    </location>
</feature>
<comment type="subcellular location">
    <subcellularLocation>
        <location evidence="10">Cytoplasm</location>
    </subcellularLocation>
</comment>
<dbReference type="InterPro" id="IPR030378">
    <property type="entry name" value="G_CP_dom"/>
</dbReference>
<dbReference type="SUPFAM" id="SSF52540">
    <property type="entry name" value="P-loop containing nucleoside triphosphate hydrolases"/>
    <property type="match status" value="1"/>
</dbReference>
<keyword evidence="4 10" id="KW-0699">rRNA-binding</keyword>
<keyword evidence="6 10" id="KW-0378">Hydrolase</keyword>
<comment type="function">
    <text evidence="10">One of several proteins that assist in the late maturation steps of the functional core of the 30S ribosomal subunit. Helps release RbfA from mature subunits. May play a role in the assembly of ribosomal proteins into the subunit. Circularly permuted GTPase that catalyzes slow GTP hydrolysis, GTPase activity is stimulated by the 30S ribosomal subunit.</text>
</comment>
<comment type="caution">
    <text evidence="14">The sequence shown here is derived from an EMBL/GenBank/DDBJ whole genome shotgun (WGS) entry which is preliminary data.</text>
</comment>
<dbReference type="AlphaFoldDB" id="A0AAW9DUU2"/>
<proteinExistence type="inferred from homology"/>
<dbReference type="Gene3D" id="1.10.40.50">
    <property type="entry name" value="Probable gtpase engc, domain 3"/>
    <property type="match status" value="1"/>
</dbReference>
<dbReference type="GO" id="GO:0003924">
    <property type="term" value="F:GTPase activity"/>
    <property type="evidence" value="ECO:0007669"/>
    <property type="project" value="UniProtKB-UniRule"/>
</dbReference>
<evidence type="ECO:0000256" key="1">
    <source>
        <dbReference type="ARBA" id="ARBA00022490"/>
    </source>
</evidence>
<evidence type="ECO:0000256" key="10">
    <source>
        <dbReference type="HAMAP-Rule" id="MF_01820"/>
    </source>
</evidence>
<name>A0AAW9DUU2_ACIAO</name>
<dbReference type="GO" id="GO:0046872">
    <property type="term" value="F:metal ion binding"/>
    <property type="evidence" value="ECO:0007669"/>
    <property type="project" value="UniProtKB-KW"/>
</dbReference>
<evidence type="ECO:0000313" key="15">
    <source>
        <dbReference type="Proteomes" id="UP001279553"/>
    </source>
</evidence>
<dbReference type="EMBL" id="JAWXYB010000018">
    <property type="protein sequence ID" value="MDX5932077.1"/>
    <property type="molecule type" value="Genomic_DNA"/>
</dbReference>
<dbReference type="CDD" id="cd01854">
    <property type="entry name" value="YjeQ_EngC"/>
    <property type="match status" value="1"/>
</dbReference>
<feature type="binding site" evidence="10">
    <location>
        <position position="287"/>
    </location>
    <ligand>
        <name>Zn(2+)</name>
        <dbReference type="ChEBI" id="CHEBI:29105"/>
    </ligand>
</feature>
<evidence type="ECO:0000256" key="4">
    <source>
        <dbReference type="ARBA" id="ARBA00022730"/>
    </source>
</evidence>
<dbReference type="InterPro" id="IPR027417">
    <property type="entry name" value="P-loop_NTPase"/>
</dbReference>
<evidence type="ECO:0000256" key="3">
    <source>
        <dbReference type="ARBA" id="ARBA00022723"/>
    </source>
</evidence>
<keyword evidence="9 10" id="KW-0342">GTP-binding</keyword>
<keyword evidence="3 10" id="KW-0479">Metal-binding</keyword>
<dbReference type="GO" id="GO:0005525">
    <property type="term" value="F:GTP binding"/>
    <property type="evidence" value="ECO:0007669"/>
    <property type="project" value="UniProtKB-UniRule"/>
</dbReference>
<dbReference type="HAMAP" id="MF_01820">
    <property type="entry name" value="GTPase_RsgA"/>
    <property type="match status" value="1"/>
</dbReference>
<dbReference type="Gene3D" id="3.40.50.300">
    <property type="entry name" value="P-loop containing nucleotide triphosphate hydrolases"/>
    <property type="match status" value="1"/>
</dbReference>
<evidence type="ECO:0000259" key="12">
    <source>
        <dbReference type="PROSITE" id="PS50936"/>
    </source>
</evidence>
<feature type="binding site" evidence="10">
    <location>
        <begin position="203"/>
        <end position="211"/>
    </location>
    <ligand>
        <name>GTP</name>
        <dbReference type="ChEBI" id="CHEBI:37565"/>
    </ligand>
</feature>
<keyword evidence="2 10" id="KW-0690">Ribosome biogenesis</keyword>
<feature type="domain" description="EngC GTPase" evidence="12">
    <location>
        <begin position="113"/>
        <end position="258"/>
    </location>
</feature>
<comment type="subunit">
    <text evidence="10">Monomer. Associates with 30S ribosomal subunit, binds 16S rRNA.</text>
</comment>
<dbReference type="GO" id="GO:0005737">
    <property type="term" value="C:cytoplasm"/>
    <property type="evidence" value="ECO:0007669"/>
    <property type="project" value="UniProtKB-SubCell"/>
</dbReference>
<keyword evidence="8 10" id="KW-0694">RNA-binding</keyword>
<dbReference type="GO" id="GO:0019843">
    <property type="term" value="F:rRNA binding"/>
    <property type="evidence" value="ECO:0007669"/>
    <property type="project" value="UniProtKB-KW"/>
</dbReference>
<feature type="binding site" evidence="10">
    <location>
        <position position="295"/>
    </location>
    <ligand>
        <name>Zn(2+)</name>
        <dbReference type="ChEBI" id="CHEBI:29105"/>
    </ligand>
</feature>
<keyword evidence="5 10" id="KW-0547">Nucleotide-binding</keyword>
<evidence type="ECO:0000313" key="14">
    <source>
        <dbReference type="EMBL" id="MDX5932077.1"/>
    </source>
</evidence>
<comment type="similarity">
    <text evidence="10">Belongs to the TRAFAC class YlqF/YawG GTPase family. RsgA subfamily.</text>
</comment>
<keyword evidence="1 10" id="KW-0963">Cytoplasm</keyword>
<reference evidence="14 15" key="1">
    <citation type="submission" date="2023-11" db="EMBL/GenBank/DDBJ databases">
        <title>MicrobeMod: A computational toolkit for identifying prokaryotic methylation and restriction-modification with nanopore sequencing.</title>
        <authorList>
            <person name="Crits-Christoph A."/>
            <person name="Kang S.C."/>
            <person name="Lee H."/>
            <person name="Ostrov N."/>
        </authorList>
    </citation>
    <scope>NUCLEOTIDE SEQUENCE [LARGE SCALE GENOMIC DNA]</scope>
    <source>
        <strain evidence="14 15">DSMZ 700</strain>
    </source>
</reference>
<evidence type="ECO:0000256" key="2">
    <source>
        <dbReference type="ARBA" id="ARBA00022517"/>
    </source>
</evidence>
<evidence type="ECO:0000256" key="5">
    <source>
        <dbReference type="ARBA" id="ARBA00022741"/>
    </source>
</evidence>
<dbReference type="GO" id="GO:0042274">
    <property type="term" value="P:ribosomal small subunit biogenesis"/>
    <property type="evidence" value="ECO:0007669"/>
    <property type="project" value="UniProtKB-UniRule"/>
</dbReference>
<protein>
    <recommendedName>
        <fullName evidence="10">Small ribosomal subunit biogenesis GTPase RsgA</fullName>
        <ecNumber evidence="10">3.6.1.-</ecNumber>
    </recommendedName>
</protein>
<dbReference type="PANTHER" id="PTHR32120">
    <property type="entry name" value="SMALL RIBOSOMAL SUBUNIT BIOGENESIS GTPASE RSGA"/>
    <property type="match status" value="1"/>
</dbReference>
<keyword evidence="15" id="KW-1185">Reference proteome</keyword>
<keyword evidence="7 10" id="KW-0862">Zinc</keyword>
<dbReference type="NCBIfam" id="TIGR00157">
    <property type="entry name" value="ribosome small subunit-dependent GTPase A"/>
    <property type="match status" value="1"/>
</dbReference>
<dbReference type="RefSeq" id="WP_319614925.1">
    <property type="nucleotide sequence ID" value="NZ_JAWXYB010000018.1"/>
</dbReference>
<dbReference type="InterPro" id="IPR010914">
    <property type="entry name" value="RsgA_GTPase_dom"/>
</dbReference>